<dbReference type="OrthoDB" id="427744at2759"/>
<dbReference type="EMBL" id="LSRX01000300">
    <property type="protein sequence ID" value="OLQ01241.1"/>
    <property type="molecule type" value="Genomic_DNA"/>
</dbReference>
<name>A0A1Q9E1F2_SYMMI</name>
<protein>
    <submittedName>
        <fullName evidence="1">Uncharacterized protein</fullName>
    </submittedName>
</protein>
<accession>A0A1Q9E1F2</accession>
<dbReference type="Proteomes" id="UP000186817">
    <property type="component" value="Unassembled WGS sequence"/>
</dbReference>
<dbReference type="AlphaFoldDB" id="A0A1Q9E1F2"/>
<gene>
    <name evidence="1" type="ORF">AK812_SmicGene16044</name>
</gene>
<organism evidence="1 2">
    <name type="scientific">Symbiodinium microadriaticum</name>
    <name type="common">Dinoflagellate</name>
    <name type="synonym">Zooxanthella microadriatica</name>
    <dbReference type="NCBI Taxonomy" id="2951"/>
    <lineage>
        <taxon>Eukaryota</taxon>
        <taxon>Sar</taxon>
        <taxon>Alveolata</taxon>
        <taxon>Dinophyceae</taxon>
        <taxon>Suessiales</taxon>
        <taxon>Symbiodiniaceae</taxon>
        <taxon>Symbiodinium</taxon>
    </lineage>
</organism>
<comment type="caution">
    <text evidence="1">The sequence shown here is derived from an EMBL/GenBank/DDBJ whole genome shotgun (WGS) entry which is preliminary data.</text>
</comment>
<evidence type="ECO:0000313" key="2">
    <source>
        <dbReference type="Proteomes" id="UP000186817"/>
    </source>
</evidence>
<sequence>MDVLEPACVASVWDPDAQRQNAVQRGASNTLKLCYPDALLYRGLVPHLVLAGHSPLYLSTLTPEEAAAQIPAFRLPLMAMYQWPEEV</sequence>
<evidence type="ECO:0000313" key="1">
    <source>
        <dbReference type="EMBL" id="OLQ01241.1"/>
    </source>
</evidence>
<reference evidence="1 2" key="1">
    <citation type="submission" date="2016-02" db="EMBL/GenBank/DDBJ databases">
        <title>Genome analysis of coral dinoflagellate symbionts highlights evolutionary adaptations to a symbiotic lifestyle.</title>
        <authorList>
            <person name="Aranda M."/>
            <person name="Li Y."/>
            <person name="Liew Y.J."/>
            <person name="Baumgarten S."/>
            <person name="Simakov O."/>
            <person name="Wilson M."/>
            <person name="Piel J."/>
            <person name="Ashoor H."/>
            <person name="Bougouffa S."/>
            <person name="Bajic V.B."/>
            <person name="Ryu T."/>
            <person name="Ravasi T."/>
            <person name="Bayer T."/>
            <person name="Micklem G."/>
            <person name="Kim H."/>
            <person name="Bhak J."/>
            <person name="Lajeunesse T.C."/>
            <person name="Voolstra C.R."/>
        </authorList>
    </citation>
    <scope>NUCLEOTIDE SEQUENCE [LARGE SCALE GENOMIC DNA]</scope>
    <source>
        <strain evidence="1 2">CCMP2467</strain>
    </source>
</reference>
<keyword evidence="2" id="KW-1185">Reference proteome</keyword>
<proteinExistence type="predicted"/>